<evidence type="ECO:0000313" key="2">
    <source>
        <dbReference type="Proteomes" id="UP000198660"/>
    </source>
</evidence>
<proteinExistence type="predicted"/>
<gene>
    <name evidence="1" type="ORF">SAMN05444972_11919</name>
</gene>
<keyword evidence="2" id="KW-1185">Reference proteome</keyword>
<name>A0A1I6UR47_9BACL</name>
<evidence type="ECO:0000313" key="1">
    <source>
        <dbReference type="EMBL" id="SFT03853.1"/>
    </source>
</evidence>
<dbReference type="Proteomes" id="UP000198660">
    <property type="component" value="Unassembled WGS sequence"/>
</dbReference>
<reference evidence="2" key="1">
    <citation type="submission" date="2016-10" db="EMBL/GenBank/DDBJ databases">
        <authorList>
            <person name="Varghese N."/>
            <person name="Submissions S."/>
        </authorList>
    </citation>
    <scope>NUCLEOTIDE SEQUENCE [LARGE SCALE GENOMIC DNA]</scope>
    <source>
        <strain evidence="2">DSM 45789</strain>
    </source>
</reference>
<organism evidence="1 2">
    <name type="scientific">Marininema halotolerans</name>
    <dbReference type="NCBI Taxonomy" id="1155944"/>
    <lineage>
        <taxon>Bacteria</taxon>
        <taxon>Bacillati</taxon>
        <taxon>Bacillota</taxon>
        <taxon>Bacilli</taxon>
        <taxon>Bacillales</taxon>
        <taxon>Thermoactinomycetaceae</taxon>
        <taxon>Marininema</taxon>
    </lineage>
</organism>
<dbReference type="EMBL" id="FPAA01000019">
    <property type="protein sequence ID" value="SFT03853.1"/>
    <property type="molecule type" value="Genomic_DNA"/>
</dbReference>
<accession>A0A1I6UR47</accession>
<protein>
    <submittedName>
        <fullName evidence="1">Uncharacterized protein</fullName>
    </submittedName>
</protein>
<sequence>MRIYRLILLSALLVFSLSLPIDSVQQKTITTNSTEPGGR</sequence>
<dbReference type="AlphaFoldDB" id="A0A1I6UR47"/>